<dbReference type="InterPro" id="IPR000504">
    <property type="entry name" value="RRM_dom"/>
</dbReference>
<organism evidence="8 9">
    <name type="scientific">Coemansia asiatica</name>
    <dbReference type="NCBI Taxonomy" id="1052880"/>
    <lineage>
        <taxon>Eukaryota</taxon>
        <taxon>Fungi</taxon>
        <taxon>Fungi incertae sedis</taxon>
        <taxon>Zoopagomycota</taxon>
        <taxon>Kickxellomycotina</taxon>
        <taxon>Kickxellomycetes</taxon>
        <taxon>Kickxellales</taxon>
        <taxon>Kickxellaceae</taxon>
        <taxon>Coemansia</taxon>
    </lineage>
</organism>
<dbReference type="Gene3D" id="3.30.70.330">
    <property type="match status" value="5"/>
</dbReference>
<comment type="caution">
    <text evidence="8">The sequence shown here is derived from an EMBL/GenBank/DDBJ whole genome shotgun (WGS) entry which is preliminary data.</text>
</comment>
<feature type="region of interest" description="Disordered" evidence="6">
    <location>
        <begin position="88"/>
        <end position="119"/>
    </location>
</feature>
<feature type="compositionally biased region" description="Low complexity" evidence="6">
    <location>
        <begin position="14"/>
        <end position="38"/>
    </location>
</feature>
<evidence type="ECO:0000256" key="3">
    <source>
        <dbReference type="ARBA" id="ARBA00022884"/>
    </source>
</evidence>
<sequence>MSALDTLFEELDQAELQPQAQAQSQTPSESAEASSLSAKQPEEKYAKSMLFVRGIPKNATNEELSEFFSDIGPIRSCFVVTEKTEPATTAANGADSQDPDGESKAATVTKSEGANKAPPKNRGFGFVQFVLAEDAARAIKELAEVKFRDEKRLMLDFAMKKQASALEKVDKKTPVKRTRPRTNADADGDDDGDDKQSTADRKSKKLKKSTAGVQVATRTILIKGIPAGVTKQQLVKKVKKSGKPHSVVYPLPISGATNDQLEDGASGSAHATFEDHATAQKAVKSLNNHIYKGAKLDVSLKTESLNKNARLIVRNLPFKVRERELERLFSKTGTVLGVDLPRKYIGGPLRGFAFVQMGDVKCSERAIAELNGYELQGRKIGVSFALAKDRFKELEEKGEIEKQEFEAASTKAESDVEMDSDADAAADEDTDIEMESAEDIDADTDGDDDVEAGENSDEESDPVVDESLQEGCTLFVRNLSFDSEEDDLFELFRVFGKLRYVRIVYDQYTGKSRGTAFVCFWTTADAAKCLVAAEKAQSVSEQFGSVPSDKLSDKRTKSVLLQETAGSLESTSQFTLDGRLLSVAKAVDRNKAQELATEGVEKRKAKDKRCAYLLKEGIVFPGTPAASLMAPADLEHHIKEYGIRKNQILKNPNLFISKTRLTIHNIPRSIDEAALRSAAMSAIAKFKNEVKAGKRQPLSADERAEGWDRLPSLRQVKIIRSTDRVDAKTGKSRSLGYGFVEFSTHAHALACLRYLNFCNSYQAFSKSSSGKKKGSDEFEDNDEDDADEKQRPTHEISRRSLRVMFSIENARVLHSRELRTKVIKKRQERKAGETEDDGDKKKKRFVSAKGKNANRNFGMPAFENKSKGKGKTNGKDKLPNRSKFTQGNRSKRH</sequence>
<dbReference type="SUPFAM" id="SSF54928">
    <property type="entry name" value="RNA-binding domain, RBD"/>
    <property type="match status" value="3"/>
</dbReference>
<feature type="region of interest" description="Disordered" evidence="6">
    <location>
        <begin position="1"/>
        <end position="40"/>
    </location>
</feature>
<dbReference type="PANTHER" id="PTHR48039">
    <property type="entry name" value="RNA-BINDING MOTIF PROTEIN 14B"/>
    <property type="match status" value="1"/>
</dbReference>
<evidence type="ECO:0000256" key="2">
    <source>
        <dbReference type="ARBA" id="ARBA00022737"/>
    </source>
</evidence>
<feature type="compositionally biased region" description="Basic and acidic residues" evidence="6">
    <location>
        <begin position="788"/>
        <end position="797"/>
    </location>
</feature>
<evidence type="ECO:0000256" key="1">
    <source>
        <dbReference type="ARBA" id="ARBA00004123"/>
    </source>
</evidence>
<dbReference type="InterPro" id="IPR012677">
    <property type="entry name" value="Nucleotide-bd_a/b_plait_sf"/>
</dbReference>
<dbReference type="Pfam" id="PF00076">
    <property type="entry name" value="RRM_1"/>
    <property type="match status" value="3"/>
</dbReference>
<dbReference type="PROSITE" id="PS50102">
    <property type="entry name" value="RRM"/>
    <property type="match status" value="4"/>
</dbReference>
<evidence type="ECO:0000256" key="5">
    <source>
        <dbReference type="PROSITE-ProRule" id="PRU00176"/>
    </source>
</evidence>
<proteinExistence type="predicted"/>
<dbReference type="GO" id="GO:0003729">
    <property type="term" value="F:mRNA binding"/>
    <property type="evidence" value="ECO:0007669"/>
    <property type="project" value="TreeGrafter"/>
</dbReference>
<feature type="region of interest" description="Disordered" evidence="6">
    <location>
        <begin position="765"/>
        <end position="797"/>
    </location>
</feature>
<dbReference type="InterPro" id="IPR035979">
    <property type="entry name" value="RBD_domain_sf"/>
</dbReference>
<dbReference type="AlphaFoldDB" id="A0A9W7XPX6"/>
<keyword evidence="3 5" id="KW-0694">RNA-binding</keyword>
<feature type="region of interest" description="Disordered" evidence="6">
    <location>
        <begin position="823"/>
        <end position="893"/>
    </location>
</feature>
<dbReference type="EMBL" id="JANBOH010000050">
    <property type="protein sequence ID" value="KAJ1646766.1"/>
    <property type="molecule type" value="Genomic_DNA"/>
</dbReference>
<evidence type="ECO:0000313" key="8">
    <source>
        <dbReference type="EMBL" id="KAJ1646766.1"/>
    </source>
</evidence>
<evidence type="ECO:0000256" key="6">
    <source>
        <dbReference type="SAM" id="MobiDB-lite"/>
    </source>
</evidence>
<feature type="region of interest" description="Disordered" evidence="6">
    <location>
        <begin position="402"/>
        <end position="465"/>
    </location>
</feature>
<feature type="domain" description="RRM" evidence="7">
    <location>
        <begin position="472"/>
        <end position="588"/>
    </location>
</feature>
<keyword evidence="4" id="KW-0539">Nucleus</keyword>
<dbReference type="SMART" id="SM00360">
    <property type="entry name" value="RRM"/>
    <property type="match status" value="5"/>
</dbReference>
<protein>
    <submittedName>
        <fullName evidence="8">RNA recognition motif-containing protein</fullName>
    </submittedName>
</protein>
<feature type="domain" description="RRM" evidence="7">
    <location>
        <begin position="48"/>
        <end position="160"/>
    </location>
</feature>
<dbReference type="GO" id="GO:0005730">
    <property type="term" value="C:nucleolus"/>
    <property type="evidence" value="ECO:0007669"/>
    <property type="project" value="TreeGrafter"/>
</dbReference>
<evidence type="ECO:0000256" key="4">
    <source>
        <dbReference type="ARBA" id="ARBA00023242"/>
    </source>
</evidence>
<feature type="domain" description="RRM" evidence="7">
    <location>
        <begin position="218"/>
        <end position="303"/>
    </location>
</feature>
<feature type="compositionally biased region" description="Polar residues" evidence="6">
    <location>
        <begin position="882"/>
        <end position="893"/>
    </location>
</feature>
<keyword evidence="9" id="KW-1185">Reference proteome</keyword>
<reference evidence="8" key="1">
    <citation type="submission" date="2022-07" db="EMBL/GenBank/DDBJ databases">
        <title>Phylogenomic reconstructions and comparative analyses of Kickxellomycotina fungi.</title>
        <authorList>
            <person name="Reynolds N.K."/>
            <person name="Stajich J.E."/>
            <person name="Barry K."/>
            <person name="Grigoriev I.V."/>
            <person name="Crous P."/>
            <person name="Smith M.E."/>
        </authorList>
    </citation>
    <scope>NUCLEOTIDE SEQUENCE</scope>
    <source>
        <strain evidence="8">NBRC 105413</strain>
    </source>
</reference>
<feature type="compositionally biased region" description="Acidic residues" evidence="6">
    <location>
        <begin position="777"/>
        <end position="787"/>
    </location>
</feature>
<name>A0A9W7XPX6_9FUNG</name>
<dbReference type="PANTHER" id="PTHR48039:SF5">
    <property type="entry name" value="RNA-BINDING PROTEIN 28"/>
    <property type="match status" value="1"/>
</dbReference>
<feature type="domain" description="RRM" evidence="7">
    <location>
        <begin position="309"/>
        <end position="387"/>
    </location>
</feature>
<evidence type="ECO:0000259" key="7">
    <source>
        <dbReference type="PROSITE" id="PS50102"/>
    </source>
</evidence>
<gene>
    <name evidence="8" type="primary">NOP4</name>
    <name evidence="8" type="ORF">LPJ64_001812</name>
</gene>
<comment type="subcellular location">
    <subcellularLocation>
        <location evidence="1">Nucleus</location>
    </subcellularLocation>
</comment>
<dbReference type="InterPro" id="IPR051945">
    <property type="entry name" value="RRM_MRD1_RNA_proc_ribogen"/>
</dbReference>
<feature type="compositionally biased region" description="Acidic residues" evidence="6">
    <location>
        <begin position="415"/>
        <end position="465"/>
    </location>
</feature>
<dbReference type="Proteomes" id="UP001145021">
    <property type="component" value="Unassembled WGS sequence"/>
</dbReference>
<accession>A0A9W7XPX6</accession>
<keyword evidence="2" id="KW-0677">Repeat</keyword>
<feature type="region of interest" description="Disordered" evidence="6">
    <location>
        <begin position="166"/>
        <end position="209"/>
    </location>
</feature>
<evidence type="ECO:0000313" key="9">
    <source>
        <dbReference type="Proteomes" id="UP001145021"/>
    </source>
</evidence>